<dbReference type="EMBL" id="LAHD01000059">
    <property type="protein sequence ID" value="PHK02138.1"/>
    <property type="molecule type" value="Genomic_DNA"/>
</dbReference>
<organism evidence="2 3">
    <name type="scientific">Nostoc linckia z8</name>
    <dbReference type="NCBI Taxonomy" id="1628746"/>
    <lineage>
        <taxon>Bacteria</taxon>
        <taxon>Bacillati</taxon>
        <taxon>Cyanobacteriota</taxon>
        <taxon>Cyanophyceae</taxon>
        <taxon>Nostocales</taxon>
        <taxon>Nostocaceae</taxon>
        <taxon>Nostoc</taxon>
    </lineage>
</organism>
<dbReference type="AlphaFoldDB" id="A0A9Q5ZAD4"/>
<evidence type="ECO:0000313" key="2">
    <source>
        <dbReference type="EMBL" id="PHK02138.1"/>
    </source>
</evidence>
<protein>
    <recommendedName>
        <fullName evidence="1">DUF5615 domain-containing protein</fullName>
    </recommendedName>
</protein>
<accession>A0A9Q5ZAD4</accession>
<sequence length="114" mass="13282">MARLYADEHFPRAVVEILRSLGHDILTVQEAGKANHKIPDLQVLEFATQEERAILTLNRTDFLKLHYNHPDHSGIIICRDDRNWENFANRIHQVITQFESFKGQLIHVNRVISS</sequence>
<gene>
    <name evidence="2" type="ORF">VF08_19880</name>
</gene>
<feature type="domain" description="DUF5615" evidence="1">
    <location>
        <begin position="3"/>
        <end position="109"/>
    </location>
</feature>
<name>A0A9Q5ZAD4_NOSLI</name>
<dbReference type="InterPro" id="IPR041049">
    <property type="entry name" value="DUF5615"/>
</dbReference>
<proteinExistence type="predicted"/>
<comment type="caution">
    <text evidence="2">The sequence shown here is derived from an EMBL/GenBank/DDBJ whole genome shotgun (WGS) entry which is preliminary data.</text>
</comment>
<dbReference type="Pfam" id="PF18480">
    <property type="entry name" value="DUF5615"/>
    <property type="match status" value="1"/>
</dbReference>
<dbReference type="Proteomes" id="UP000222310">
    <property type="component" value="Unassembled WGS sequence"/>
</dbReference>
<evidence type="ECO:0000313" key="3">
    <source>
        <dbReference type="Proteomes" id="UP000222310"/>
    </source>
</evidence>
<dbReference type="GeneID" id="57093566"/>
<reference evidence="2 3" key="1">
    <citation type="submission" date="2015-02" db="EMBL/GenBank/DDBJ databases">
        <title>Nostoc linckia genome annotation.</title>
        <authorList>
            <person name="Zhou Z."/>
        </authorList>
    </citation>
    <scope>NUCLEOTIDE SEQUENCE [LARGE SCALE GENOMIC DNA]</scope>
    <source>
        <strain evidence="3">z8</strain>
    </source>
</reference>
<evidence type="ECO:0000259" key="1">
    <source>
        <dbReference type="Pfam" id="PF18480"/>
    </source>
</evidence>
<dbReference type="RefSeq" id="WP_099066828.1">
    <property type="nucleotide sequence ID" value="NZ_LAHD01000059.1"/>
</dbReference>